<organism evidence="3 4">
    <name type="scientific">Romanomermis culicivorax</name>
    <name type="common">Nematode worm</name>
    <dbReference type="NCBI Taxonomy" id="13658"/>
    <lineage>
        <taxon>Eukaryota</taxon>
        <taxon>Metazoa</taxon>
        <taxon>Ecdysozoa</taxon>
        <taxon>Nematoda</taxon>
        <taxon>Enoplea</taxon>
        <taxon>Dorylaimia</taxon>
        <taxon>Mermithida</taxon>
        <taxon>Mermithoidea</taxon>
        <taxon>Mermithidae</taxon>
        <taxon>Romanomermis</taxon>
    </lineage>
</organism>
<protein>
    <submittedName>
        <fullName evidence="4">Glycosyl hydrolase family 13 catalytic domain-containing protein</fullName>
    </submittedName>
</protein>
<feature type="domain" description="Glycosyl hydrolase family 13 catalytic" evidence="2">
    <location>
        <begin position="41"/>
        <end position="113"/>
    </location>
</feature>
<dbReference type="InterPro" id="IPR006047">
    <property type="entry name" value="GH13_cat_dom"/>
</dbReference>
<dbReference type="Proteomes" id="UP000887565">
    <property type="component" value="Unplaced"/>
</dbReference>
<evidence type="ECO:0000256" key="1">
    <source>
        <dbReference type="SAM" id="MobiDB-lite"/>
    </source>
</evidence>
<evidence type="ECO:0000313" key="4">
    <source>
        <dbReference type="WBParaSite" id="nRc.2.0.1.t33704-RA"/>
    </source>
</evidence>
<feature type="region of interest" description="Disordered" evidence="1">
    <location>
        <begin position="1"/>
        <end position="21"/>
    </location>
</feature>
<name>A0A915K689_ROMCU</name>
<evidence type="ECO:0000259" key="2">
    <source>
        <dbReference type="Pfam" id="PF00128"/>
    </source>
</evidence>
<evidence type="ECO:0000313" key="3">
    <source>
        <dbReference type="Proteomes" id="UP000887565"/>
    </source>
</evidence>
<dbReference type="Gene3D" id="3.20.20.80">
    <property type="entry name" value="Glycosidases"/>
    <property type="match status" value="1"/>
</dbReference>
<dbReference type="GO" id="GO:0005975">
    <property type="term" value="P:carbohydrate metabolic process"/>
    <property type="evidence" value="ECO:0007669"/>
    <property type="project" value="InterPro"/>
</dbReference>
<dbReference type="InterPro" id="IPR017853">
    <property type="entry name" value="GH"/>
</dbReference>
<proteinExistence type="predicted"/>
<dbReference type="WBParaSite" id="nRc.2.0.1.t33704-RA">
    <property type="protein sequence ID" value="nRc.2.0.1.t33704-RA"/>
    <property type="gene ID" value="nRc.2.0.1.g33704"/>
</dbReference>
<dbReference type="Pfam" id="PF00128">
    <property type="entry name" value="Alpha-amylase"/>
    <property type="match status" value="1"/>
</dbReference>
<keyword evidence="3" id="KW-1185">Reference proteome</keyword>
<reference evidence="4" key="1">
    <citation type="submission" date="2022-11" db="UniProtKB">
        <authorList>
            <consortium name="WormBaseParasite"/>
        </authorList>
    </citation>
    <scope>IDENTIFICATION</scope>
</reference>
<dbReference type="PANTHER" id="PTHR10357">
    <property type="entry name" value="ALPHA-AMYLASE FAMILY MEMBER"/>
    <property type="match status" value="1"/>
</dbReference>
<dbReference type="AlphaFoldDB" id="A0A915K689"/>
<accession>A0A915K689</accession>
<sequence length="113" mass="13040">MPKSPTSDDEERSFSPCLSEKKLSDDEKFELIELDEKELLRNDRDGPGDLMGLQQKLSYLSKNLKPTAVFIRPPIFLSTRCCLGFWVQDFREIQPEFGTITDFDNLVSAAHRR</sequence>
<dbReference type="SUPFAM" id="SSF51445">
    <property type="entry name" value="(Trans)glycosidases"/>
    <property type="match status" value="1"/>
</dbReference>